<evidence type="ECO:0000256" key="5">
    <source>
        <dbReference type="ARBA" id="ARBA00023136"/>
    </source>
</evidence>
<feature type="transmembrane region" description="Helical" evidence="6">
    <location>
        <begin position="267"/>
        <end position="286"/>
    </location>
</feature>
<dbReference type="RefSeq" id="WP_192541465.1">
    <property type="nucleotide sequence ID" value="NZ_JBQELX010000057.1"/>
</dbReference>
<evidence type="ECO:0000256" key="3">
    <source>
        <dbReference type="ARBA" id="ARBA00022692"/>
    </source>
</evidence>
<evidence type="ECO:0000256" key="1">
    <source>
        <dbReference type="ARBA" id="ARBA00004651"/>
    </source>
</evidence>
<dbReference type="Pfam" id="PF03176">
    <property type="entry name" value="MMPL"/>
    <property type="match status" value="1"/>
</dbReference>
<dbReference type="PANTHER" id="PTHR33406:SF13">
    <property type="entry name" value="MEMBRANE PROTEIN YDFJ"/>
    <property type="match status" value="1"/>
</dbReference>
<dbReference type="PANTHER" id="PTHR33406">
    <property type="entry name" value="MEMBRANE PROTEIN MJ1562-RELATED"/>
    <property type="match status" value="1"/>
</dbReference>
<evidence type="ECO:0000259" key="7">
    <source>
        <dbReference type="Pfam" id="PF03176"/>
    </source>
</evidence>
<dbReference type="Proteomes" id="UP000707245">
    <property type="component" value="Unassembled WGS sequence"/>
</dbReference>
<comment type="caution">
    <text evidence="8">The sequence shown here is derived from an EMBL/GenBank/DDBJ whole genome shotgun (WGS) entry which is preliminary data.</text>
</comment>
<keyword evidence="4 6" id="KW-1133">Transmembrane helix</keyword>
<reference evidence="8 9" key="1">
    <citation type="submission" date="2020-07" db="EMBL/GenBank/DDBJ databases">
        <title>Halophilic bacteria isolated from french cheeses.</title>
        <authorList>
            <person name="Kothe C.I."/>
            <person name="Farah-Kraiem B."/>
            <person name="Renault P."/>
            <person name="Dridi B."/>
        </authorList>
    </citation>
    <scope>NUCLEOTIDE SEQUENCE [LARGE SCALE GENOMIC DNA]</scope>
    <source>
        <strain evidence="8 9">FME14</strain>
    </source>
</reference>
<dbReference type="SUPFAM" id="SSF82866">
    <property type="entry name" value="Multidrug efflux transporter AcrB transmembrane domain"/>
    <property type="match status" value="2"/>
</dbReference>
<feature type="transmembrane region" description="Helical" evidence="6">
    <location>
        <begin position="386"/>
        <end position="405"/>
    </location>
</feature>
<accession>A0ABR9FL44</accession>
<feature type="transmembrane region" description="Helical" evidence="6">
    <location>
        <begin position="644"/>
        <end position="663"/>
    </location>
</feature>
<gene>
    <name evidence="8" type="ORF">EI167_08745</name>
</gene>
<feature type="transmembrane region" description="Helical" evidence="6">
    <location>
        <begin position="697"/>
        <end position="716"/>
    </location>
</feature>
<keyword evidence="3 6" id="KW-0812">Transmembrane</keyword>
<evidence type="ECO:0000256" key="6">
    <source>
        <dbReference type="SAM" id="Phobius"/>
    </source>
</evidence>
<evidence type="ECO:0000313" key="8">
    <source>
        <dbReference type="EMBL" id="MBE0457536.1"/>
    </source>
</evidence>
<feature type="transmembrane region" description="Helical" evidence="6">
    <location>
        <begin position="728"/>
        <end position="749"/>
    </location>
</feature>
<feature type="transmembrane region" description="Helical" evidence="6">
    <location>
        <begin position="670"/>
        <end position="691"/>
    </location>
</feature>
<keyword evidence="2" id="KW-1003">Cell membrane</keyword>
<comment type="subcellular location">
    <subcellularLocation>
        <location evidence="1">Cell membrane</location>
        <topology evidence="1">Multi-pass membrane protein</topology>
    </subcellularLocation>
</comment>
<dbReference type="Gene3D" id="1.20.1640.10">
    <property type="entry name" value="Multidrug efflux transporter AcrB transmembrane domain"/>
    <property type="match status" value="1"/>
</dbReference>
<proteinExistence type="predicted"/>
<feature type="transmembrane region" description="Helical" evidence="6">
    <location>
        <begin position="361"/>
        <end position="380"/>
    </location>
</feature>
<feature type="transmembrane region" description="Helical" evidence="6">
    <location>
        <begin position="293"/>
        <end position="313"/>
    </location>
</feature>
<evidence type="ECO:0000256" key="4">
    <source>
        <dbReference type="ARBA" id="ARBA00022989"/>
    </source>
</evidence>
<dbReference type="EMBL" id="RRZA01000022">
    <property type="protein sequence ID" value="MBE0457536.1"/>
    <property type="molecule type" value="Genomic_DNA"/>
</dbReference>
<protein>
    <submittedName>
        <fullName evidence="8">MMPL family transporter</fullName>
    </submittedName>
</protein>
<dbReference type="InterPro" id="IPR004869">
    <property type="entry name" value="MMPL_dom"/>
</dbReference>
<feature type="transmembrane region" description="Helical" evidence="6">
    <location>
        <begin position="755"/>
        <end position="775"/>
    </location>
</feature>
<organism evidence="8 9">
    <name type="scientific">Pseudoalteromonas prydzensis</name>
    <dbReference type="NCBI Taxonomy" id="182141"/>
    <lineage>
        <taxon>Bacteria</taxon>
        <taxon>Pseudomonadati</taxon>
        <taxon>Pseudomonadota</taxon>
        <taxon>Gammaproteobacteria</taxon>
        <taxon>Alteromonadales</taxon>
        <taxon>Pseudoalteromonadaceae</taxon>
        <taxon>Pseudoalteromonas</taxon>
    </lineage>
</organism>
<name>A0ABR9FL44_9GAMM</name>
<keyword evidence="5 6" id="KW-0472">Membrane</keyword>
<sequence length="781" mass="86584">MPLSLTIKSRSTRNKLLLWLIQLFLLLVLLIFLLQFKSFTVVADINKIFTVEQSDDVRLVSEQVEQSQLRQHVLLVGHPQRDIAIKHAEQAAAILSQINGIDVTVNFPALPKLNNVVDHYLLYQHAFVSSAYRTVLQSNDAPTIFNYQFSLLSDIGSPWVAATLESDPSLSLADFFNQQSLPTSALKHEHGYLTAQQQNQHGEDIYYVLVNFVSAGTGLDLNVASNIATKVNELKHLNTKHVTGIEYLVTGAAFFTASASNSAQAEMAIFGGISLVATLLLILLIYRSMLSVLCTLFVIAISMLYGYIALRLFFTEVNILTLVFAVTLIGIAADYSFHALSELRFSKLNQHNPLLAIRSSLLLGFITTTAGYLILVFTPLGLFQQIAVFTIAGLLGALLTVLLVYPSLSAVLSKHTAPIPNIISKLNRVQQTLLDKRTHIAWQVVAVIVLLAVLVGVKNNDDPRSFYQSSADLIAQQQQITKILNVHWDSPYILVAGDSAQQTLQRSEQFLTVLDELQQRQVITDYASISQWLPSIAAQKKSQQLVAQAQKDGLFSQLNGVLGHPQWQQNKPQTQLDIATWQKSPIAPLFNGQWFEINNRYYSIIKLQGIKDATLLKSTLKDYEGVVFVDKVADVSQQIGEFRGHLIVIYAFALASAMMVFWLRYGLFDAFIAVSRPVLAMLIALLLSAWFLDGLTIFNYVAGILILALGLDYCVFYAEHGSCKKITLTTFISALSSLLVFAILIVSSTPAVRQFGFTVFIGVVVVFMLAPRLALVSKRNI</sequence>
<feature type="transmembrane region" description="Helical" evidence="6">
    <location>
        <begin position="440"/>
        <end position="457"/>
    </location>
</feature>
<evidence type="ECO:0000256" key="2">
    <source>
        <dbReference type="ARBA" id="ARBA00022475"/>
    </source>
</evidence>
<feature type="transmembrane region" description="Helical" evidence="6">
    <location>
        <begin position="319"/>
        <end position="340"/>
    </location>
</feature>
<evidence type="ECO:0000313" key="9">
    <source>
        <dbReference type="Proteomes" id="UP000707245"/>
    </source>
</evidence>
<feature type="domain" description="Membrane transport protein MMPL" evidence="7">
    <location>
        <begin position="205"/>
        <end position="416"/>
    </location>
</feature>
<keyword evidence="9" id="KW-1185">Reference proteome</keyword>
<dbReference type="InterPro" id="IPR050545">
    <property type="entry name" value="Mycobact_MmpL"/>
</dbReference>